<dbReference type="Proteomes" id="UP000028990">
    <property type="component" value="Unassembled WGS sequence"/>
</dbReference>
<dbReference type="AlphaFoldDB" id="A0A091CYM6"/>
<organism evidence="1 2">
    <name type="scientific">Fukomys damarensis</name>
    <name type="common">Damaraland mole rat</name>
    <name type="synonym">Cryptomys damarensis</name>
    <dbReference type="NCBI Taxonomy" id="885580"/>
    <lineage>
        <taxon>Eukaryota</taxon>
        <taxon>Metazoa</taxon>
        <taxon>Chordata</taxon>
        <taxon>Craniata</taxon>
        <taxon>Vertebrata</taxon>
        <taxon>Euteleostomi</taxon>
        <taxon>Mammalia</taxon>
        <taxon>Eutheria</taxon>
        <taxon>Euarchontoglires</taxon>
        <taxon>Glires</taxon>
        <taxon>Rodentia</taxon>
        <taxon>Hystricomorpha</taxon>
        <taxon>Bathyergidae</taxon>
        <taxon>Fukomys</taxon>
    </lineage>
</organism>
<accession>A0A091CYM6</accession>
<evidence type="ECO:0000313" key="2">
    <source>
        <dbReference type="Proteomes" id="UP000028990"/>
    </source>
</evidence>
<reference evidence="1 2" key="1">
    <citation type="submission" date="2013-11" db="EMBL/GenBank/DDBJ databases">
        <title>The Damaraland mole rat (Fukomys damarensis) genome and evolution of African mole rats.</title>
        <authorList>
            <person name="Gladyshev V.N."/>
            <person name="Fang X."/>
        </authorList>
    </citation>
    <scope>NUCLEOTIDE SEQUENCE [LARGE SCALE GENOMIC DNA]</scope>
    <source>
        <tissue evidence="1">Liver</tissue>
    </source>
</reference>
<evidence type="ECO:0000313" key="1">
    <source>
        <dbReference type="EMBL" id="KFO23005.1"/>
    </source>
</evidence>
<gene>
    <name evidence="1" type="ORF">H920_15605</name>
</gene>
<dbReference type="EMBL" id="KN123866">
    <property type="protein sequence ID" value="KFO23005.1"/>
    <property type="molecule type" value="Genomic_DNA"/>
</dbReference>
<proteinExistence type="predicted"/>
<sequence>MPEQRDEEGNKSLCKSPRHEMRVAVSGTLALIPLIFKMRAHRQACCHDSSSLVVKTDMQRVGYDALQKNSEDEGNTELED</sequence>
<name>A0A091CYM6_FUKDA</name>
<keyword evidence="2" id="KW-1185">Reference proteome</keyword>
<protein>
    <submittedName>
        <fullName evidence="1">Uncharacterized protein</fullName>
    </submittedName>
</protein>